<comment type="similarity">
    <text evidence="1 11">Belongs to the thymidylate kinase family.</text>
</comment>
<dbReference type="GO" id="GO:0005524">
    <property type="term" value="F:ATP binding"/>
    <property type="evidence" value="ECO:0007669"/>
    <property type="project" value="UniProtKB-UniRule"/>
</dbReference>
<evidence type="ECO:0000256" key="7">
    <source>
        <dbReference type="ARBA" id="ARBA00022777"/>
    </source>
</evidence>
<evidence type="ECO:0000256" key="1">
    <source>
        <dbReference type="ARBA" id="ARBA00009776"/>
    </source>
</evidence>
<dbReference type="AlphaFoldDB" id="A0A934QCX6"/>
<dbReference type="InterPro" id="IPR039430">
    <property type="entry name" value="Thymidylate_kin-like_dom"/>
</dbReference>
<evidence type="ECO:0000313" key="14">
    <source>
        <dbReference type="Proteomes" id="UP000618733"/>
    </source>
</evidence>
<keyword evidence="14" id="KW-1185">Reference proteome</keyword>
<dbReference type="GO" id="GO:0006235">
    <property type="term" value="P:dTTP biosynthetic process"/>
    <property type="evidence" value="ECO:0007669"/>
    <property type="project" value="UniProtKB-UniRule"/>
</dbReference>
<comment type="catalytic activity">
    <reaction evidence="9 11">
        <text>dTMP + ATP = dTDP + ADP</text>
        <dbReference type="Rhea" id="RHEA:13517"/>
        <dbReference type="ChEBI" id="CHEBI:30616"/>
        <dbReference type="ChEBI" id="CHEBI:58369"/>
        <dbReference type="ChEBI" id="CHEBI:63528"/>
        <dbReference type="ChEBI" id="CHEBI:456216"/>
        <dbReference type="EC" id="2.7.4.9"/>
    </reaction>
</comment>
<dbReference type="GO" id="GO:0005829">
    <property type="term" value="C:cytosol"/>
    <property type="evidence" value="ECO:0007669"/>
    <property type="project" value="TreeGrafter"/>
</dbReference>
<dbReference type="GO" id="GO:0006227">
    <property type="term" value="P:dUDP biosynthetic process"/>
    <property type="evidence" value="ECO:0007669"/>
    <property type="project" value="TreeGrafter"/>
</dbReference>
<dbReference type="InterPro" id="IPR027417">
    <property type="entry name" value="P-loop_NTPase"/>
</dbReference>
<keyword evidence="4 11" id="KW-0808">Transferase</keyword>
<dbReference type="SUPFAM" id="SSF52540">
    <property type="entry name" value="P-loop containing nucleoside triphosphate hydrolases"/>
    <property type="match status" value="1"/>
</dbReference>
<gene>
    <name evidence="11" type="primary">tmk</name>
    <name evidence="13" type="ORF">JD292_09725</name>
</gene>
<comment type="function">
    <text evidence="10 11">Phosphorylation of dTMP to form dTDP in both de novo and salvage pathways of dTTP synthesis.</text>
</comment>
<evidence type="ECO:0000256" key="6">
    <source>
        <dbReference type="ARBA" id="ARBA00022741"/>
    </source>
</evidence>
<evidence type="ECO:0000256" key="10">
    <source>
        <dbReference type="ARBA" id="ARBA00057735"/>
    </source>
</evidence>
<dbReference type="CDD" id="cd01672">
    <property type="entry name" value="TMPK"/>
    <property type="match status" value="1"/>
</dbReference>
<accession>A0A934QCX6</accession>
<dbReference type="EMBL" id="JAEHOI010000009">
    <property type="protein sequence ID" value="MBK0422351.1"/>
    <property type="molecule type" value="Genomic_DNA"/>
</dbReference>
<reference evidence="13" key="1">
    <citation type="submission" date="2020-12" db="EMBL/GenBank/DDBJ databases">
        <title>Leucobacter sp. CAS2, isolated from Chromium sludge.</title>
        <authorList>
            <person name="Xu Z."/>
        </authorList>
    </citation>
    <scope>NUCLEOTIDE SEQUENCE</scope>
    <source>
        <strain evidence="13">CSA2</strain>
    </source>
</reference>
<dbReference type="Pfam" id="PF02223">
    <property type="entry name" value="Thymidylate_kin"/>
    <property type="match status" value="1"/>
</dbReference>
<dbReference type="FunFam" id="3.40.50.300:FF:000225">
    <property type="entry name" value="Thymidylate kinase"/>
    <property type="match status" value="1"/>
</dbReference>
<comment type="caution">
    <text evidence="13">The sequence shown here is derived from an EMBL/GenBank/DDBJ whole genome shotgun (WGS) entry which is preliminary data.</text>
</comment>
<sequence length="209" mass="22686">MSGTFITFEGGDGAGKTTQADLLGSWLEERGEEVVRTREPGGTRLGVEIRRLLLHGGDEIGDVDPRAEALLYAADRAQHVAKVIRPALERDAVVVQDRYIDSSLAYQGAGRVLDTAEVRRISEWAAEGLWPHLTVLLDVDADTAAARRAERGGATDRLEGEDAEFHEAVRAGFRALAKADPDRYLIVDASLPADEIHAKVINAYSSLRG</sequence>
<feature type="domain" description="Thymidylate kinase-like" evidence="12">
    <location>
        <begin position="8"/>
        <end position="200"/>
    </location>
</feature>
<dbReference type="EC" id="2.7.4.9" evidence="2 11"/>
<dbReference type="PANTHER" id="PTHR10344:SF4">
    <property type="entry name" value="UMP-CMP KINASE 2, MITOCHONDRIAL"/>
    <property type="match status" value="1"/>
</dbReference>
<dbReference type="RefSeq" id="WP_200132546.1">
    <property type="nucleotide sequence ID" value="NZ_JAEHOI010000009.1"/>
</dbReference>
<evidence type="ECO:0000256" key="4">
    <source>
        <dbReference type="ARBA" id="ARBA00022679"/>
    </source>
</evidence>
<evidence type="ECO:0000256" key="5">
    <source>
        <dbReference type="ARBA" id="ARBA00022727"/>
    </source>
</evidence>
<dbReference type="HAMAP" id="MF_00165">
    <property type="entry name" value="Thymidylate_kinase"/>
    <property type="match status" value="1"/>
</dbReference>
<dbReference type="Proteomes" id="UP000618733">
    <property type="component" value="Unassembled WGS sequence"/>
</dbReference>
<evidence type="ECO:0000256" key="3">
    <source>
        <dbReference type="ARBA" id="ARBA00017144"/>
    </source>
</evidence>
<keyword evidence="8 11" id="KW-0067">ATP-binding</keyword>
<dbReference type="InterPro" id="IPR018094">
    <property type="entry name" value="Thymidylate_kinase"/>
</dbReference>
<keyword evidence="7 11" id="KW-0418">Kinase</keyword>
<proteinExistence type="inferred from homology"/>
<organism evidence="13 14">
    <name type="scientific">Leucobacter edaphi</name>
    <dbReference type="NCBI Taxonomy" id="2796472"/>
    <lineage>
        <taxon>Bacteria</taxon>
        <taxon>Bacillati</taxon>
        <taxon>Actinomycetota</taxon>
        <taxon>Actinomycetes</taxon>
        <taxon>Micrococcales</taxon>
        <taxon>Microbacteriaceae</taxon>
        <taxon>Leucobacter</taxon>
    </lineage>
</organism>
<dbReference type="GO" id="GO:0006233">
    <property type="term" value="P:dTDP biosynthetic process"/>
    <property type="evidence" value="ECO:0007669"/>
    <property type="project" value="InterPro"/>
</dbReference>
<keyword evidence="5 11" id="KW-0545">Nucleotide biosynthesis</keyword>
<dbReference type="NCBIfam" id="TIGR00041">
    <property type="entry name" value="DTMP_kinase"/>
    <property type="match status" value="1"/>
</dbReference>
<keyword evidence="6 11" id="KW-0547">Nucleotide-binding</keyword>
<evidence type="ECO:0000313" key="13">
    <source>
        <dbReference type="EMBL" id="MBK0422351.1"/>
    </source>
</evidence>
<dbReference type="PANTHER" id="PTHR10344">
    <property type="entry name" value="THYMIDYLATE KINASE"/>
    <property type="match status" value="1"/>
</dbReference>
<evidence type="ECO:0000259" key="12">
    <source>
        <dbReference type="Pfam" id="PF02223"/>
    </source>
</evidence>
<name>A0A934QCX6_9MICO</name>
<evidence type="ECO:0000256" key="11">
    <source>
        <dbReference type="HAMAP-Rule" id="MF_00165"/>
    </source>
</evidence>
<dbReference type="Gene3D" id="3.40.50.300">
    <property type="entry name" value="P-loop containing nucleotide triphosphate hydrolases"/>
    <property type="match status" value="1"/>
</dbReference>
<feature type="binding site" evidence="11">
    <location>
        <begin position="10"/>
        <end position="17"/>
    </location>
    <ligand>
        <name>ATP</name>
        <dbReference type="ChEBI" id="CHEBI:30616"/>
    </ligand>
</feature>
<evidence type="ECO:0000256" key="9">
    <source>
        <dbReference type="ARBA" id="ARBA00048743"/>
    </source>
</evidence>
<protein>
    <recommendedName>
        <fullName evidence="3 11">Thymidylate kinase</fullName>
        <ecNumber evidence="2 11">2.7.4.9</ecNumber>
    </recommendedName>
    <alternativeName>
        <fullName evidence="11">dTMP kinase</fullName>
    </alternativeName>
</protein>
<evidence type="ECO:0000256" key="2">
    <source>
        <dbReference type="ARBA" id="ARBA00012980"/>
    </source>
</evidence>
<dbReference type="GO" id="GO:0004798">
    <property type="term" value="F:dTMP kinase activity"/>
    <property type="evidence" value="ECO:0007669"/>
    <property type="project" value="UniProtKB-UniRule"/>
</dbReference>
<evidence type="ECO:0000256" key="8">
    <source>
        <dbReference type="ARBA" id="ARBA00022840"/>
    </source>
</evidence>